<evidence type="ECO:0000256" key="1">
    <source>
        <dbReference type="SAM" id="Coils"/>
    </source>
</evidence>
<accession>A3DEZ2</accession>
<keyword evidence="1" id="KW-0175">Coiled coil</keyword>
<proteinExistence type="predicted"/>
<reference evidence="2 3" key="2">
    <citation type="journal article" date="2013" name="Biotechnol. Biofuels">
        <title>Global transcriptome analysis of Clostridium thermocellum ATCC 27405 during growth on dilute acid pretreated Populus and switchgrass.</title>
        <authorList>
            <person name="Wilson C.M."/>
            <person name="Rodriguez M.Jr."/>
            <person name="Johnson C.M."/>
            <person name="Martin S.L."/>
            <person name="Chu T.M."/>
            <person name="Wolfinger R.D."/>
            <person name="Hauser L.J."/>
            <person name="Land M.L."/>
            <person name="Klingeman D.M."/>
            <person name="Syed M.H."/>
            <person name="Ragauskas A.J."/>
            <person name="Tschaplinski T.J."/>
            <person name="Mielenz J.R."/>
            <person name="Brown S.D."/>
        </authorList>
    </citation>
    <scope>NUCLEOTIDE SEQUENCE [LARGE SCALE GENOMIC DNA]</scope>
    <source>
        <strain evidence="3">ATCC 27405 / DSM 1237 / JCM 9322 / NBRC 103400 / NCIMB 10682 / NRRL B-4536 / VPI 7372</strain>
    </source>
</reference>
<feature type="coiled-coil region" evidence="1">
    <location>
        <begin position="11"/>
        <end position="52"/>
    </location>
</feature>
<dbReference type="EMBL" id="CP000568">
    <property type="protein sequence ID" value="ABN52521.1"/>
    <property type="molecule type" value="Genomic_DNA"/>
</dbReference>
<dbReference type="Proteomes" id="UP000002145">
    <property type="component" value="Chromosome"/>
</dbReference>
<evidence type="ECO:0000313" key="2">
    <source>
        <dbReference type="EMBL" id="ABN52521.1"/>
    </source>
</evidence>
<dbReference type="HOGENOM" id="CLU_2859947_0_0_9"/>
<keyword evidence="3" id="KW-1185">Reference proteome</keyword>
<reference evidence="3" key="1">
    <citation type="submission" date="2007-02" db="EMBL/GenBank/DDBJ databases">
        <title>Complete sequence of Clostridium thermocellum ATCC 27405.</title>
        <authorList>
            <consortium name="US DOE Joint Genome Institute"/>
            <person name="Copeland A."/>
            <person name="Lucas S."/>
            <person name="Lapidus A."/>
            <person name="Barry K."/>
            <person name="Detter J.C."/>
            <person name="Glavina del Rio T."/>
            <person name="Hammon N."/>
            <person name="Israni S."/>
            <person name="Dalin E."/>
            <person name="Tice H."/>
            <person name="Pitluck S."/>
            <person name="Chertkov O."/>
            <person name="Brettin T."/>
            <person name="Bruce D."/>
            <person name="Han C."/>
            <person name="Tapia R."/>
            <person name="Gilna P."/>
            <person name="Schmutz J."/>
            <person name="Larimer F."/>
            <person name="Land M."/>
            <person name="Hauser L."/>
            <person name="Kyrpides N."/>
            <person name="Mikhailova N."/>
            <person name="Wu J.H.D."/>
            <person name="Newcomb M."/>
            <person name="Richardson P."/>
        </authorList>
    </citation>
    <scope>NUCLEOTIDE SEQUENCE [LARGE SCALE GENOMIC DNA]</scope>
    <source>
        <strain evidence="3">ATCC 27405 / DSM 1237 / JCM 9322 / NBRC 103400 / NCIMB 10682 / NRRL B-4536 / VPI 7372</strain>
    </source>
</reference>
<sequence>MFMRQEDRQAINEIRDMIKVLIEENERLANTINELKEEQKKLQEEIKIQNIVLNSLPFRHEILN</sequence>
<dbReference type="AlphaFoldDB" id="A3DEZ2"/>
<organism evidence="2 3">
    <name type="scientific">Acetivibrio thermocellus (strain ATCC 27405 / DSM 1237 / JCM 9322 / NBRC 103400 / NCIMB 10682 / NRRL B-4536 / VPI 7372)</name>
    <name type="common">Clostridium thermocellum</name>
    <dbReference type="NCBI Taxonomy" id="203119"/>
    <lineage>
        <taxon>Bacteria</taxon>
        <taxon>Bacillati</taxon>
        <taxon>Bacillota</taxon>
        <taxon>Clostridia</taxon>
        <taxon>Eubacteriales</taxon>
        <taxon>Oscillospiraceae</taxon>
        <taxon>Acetivibrio</taxon>
    </lineage>
</organism>
<evidence type="ECO:0000313" key="3">
    <source>
        <dbReference type="Proteomes" id="UP000002145"/>
    </source>
</evidence>
<dbReference type="KEGG" id="cth:Cthe_1289"/>
<protein>
    <submittedName>
        <fullName evidence="2">Uncharacterized protein</fullName>
    </submittedName>
</protein>
<dbReference type="STRING" id="203119.Cthe_1289"/>
<name>A3DEZ2_ACET2</name>
<gene>
    <name evidence="2" type="ordered locus">Cthe_1289</name>
</gene>